<dbReference type="SUPFAM" id="SSF51735">
    <property type="entry name" value="NAD(P)-binding Rossmann-fold domains"/>
    <property type="match status" value="1"/>
</dbReference>
<evidence type="ECO:0000313" key="1">
    <source>
        <dbReference type="EMBL" id="ADG92837.1"/>
    </source>
</evidence>
<dbReference type="Gene3D" id="3.40.50.720">
    <property type="entry name" value="NAD(P)-binding Rossmann-like Domain"/>
    <property type="match status" value="1"/>
</dbReference>
<dbReference type="PANTHER" id="PTHR48079">
    <property type="entry name" value="PROTEIN YEEZ"/>
    <property type="match status" value="1"/>
</dbReference>
<dbReference type="Proteomes" id="UP000000939">
    <property type="component" value="Chromosome"/>
</dbReference>
<dbReference type="eggNOG" id="COG0451">
    <property type="taxonomic scope" value="Bacteria"/>
</dbReference>
<protein>
    <submittedName>
        <fullName evidence="1">dTDP-glucose 4,6-dehydratase</fullName>
    </submittedName>
</protein>
<accession>D5V409</accession>
<proteinExistence type="predicted"/>
<dbReference type="InterPro" id="IPR051783">
    <property type="entry name" value="NAD(P)-dependent_oxidoreduct"/>
</dbReference>
<dbReference type="HOGENOM" id="CLU_007383_11_1_7"/>
<reference evidence="1 2" key="1">
    <citation type="journal article" date="2010" name="Stand. Genomic Sci.">
        <title>Complete genome sequence of Arcobacter nitrofigilis type strain (CI).</title>
        <authorList>
            <person name="Pati A."/>
            <person name="Gronow S."/>
            <person name="Lapidus A."/>
            <person name="Copeland A."/>
            <person name="Glavina Del Rio T."/>
            <person name="Nolan M."/>
            <person name="Lucas S."/>
            <person name="Tice H."/>
            <person name="Cheng J.F."/>
            <person name="Han C."/>
            <person name="Chertkov O."/>
            <person name="Bruce D."/>
            <person name="Tapia R."/>
            <person name="Goodwin L."/>
            <person name="Pitluck S."/>
            <person name="Liolios K."/>
            <person name="Ivanova N."/>
            <person name="Mavromatis K."/>
            <person name="Chen A."/>
            <person name="Palaniappan K."/>
            <person name="Land M."/>
            <person name="Hauser L."/>
            <person name="Chang Y.J."/>
            <person name="Jeffries C.D."/>
            <person name="Detter J.C."/>
            <person name="Rohde M."/>
            <person name="Goker M."/>
            <person name="Bristow J."/>
            <person name="Eisen J.A."/>
            <person name="Markowitz V."/>
            <person name="Hugenholtz P."/>
            <person name="Klenk H.P."/>
            <person name="Kyrpides N.C."/>
        </authorList>
    </citation>
    <scope>NUCLEOTIDE SEQUENCE [LARGE SCALE GENOMIC DNA]</scope>
    <source>
        <strain evidence="2">ATCC 33309 / DSM 7299 / CCUG 15893 / LMG 7604 / NCTC 12251 / CI</strain>
    </source>
</reference>
<dbReference type="EMBL" id="CP001999">
    <property type="protein sequence ID" value="ADG92837.1"/>
    <property type="molecule type" value="Genomic_DNA"/>
</dbReference>
<dbReference type="AlphaFoldDB" id="D5V409"/>
<name>D5V409_ARCNC</name>
<dbReference type="OrthoDB" id="751203at2"/>
<dbReference type="STRING" id="572480.Arnit_1178"/>
<gene>
    <name evidence="1" type="ordered locus">Arnit_1178</name>
</gene>
<organism evidence="1 2">
    <name type="scientific">Arcobacter nitrofigilis (strain ATCC 33309 / DSM 7299 / CCUG 15893 / LMG 7604 / NCTC 12251 / CI)</name>
    <name type="common">Campylobacter nitrofigilis</name>
    <dbReference type="NCBI Taxonomy" id="572480"/>
    <lineage>
        <taxon>Bacteria</taxon>
        <taxon>Pseudomonadati</taxon>
        <taxon>Campylobacterota</taxon>
        <taxon>Epsilonproteobacteria</taxon>
        <taxon>Campylobacterales</taxon>
        <taxon>Arcobacteraceae</taxon>
        <taxon>Arcobacter</taxon>
    </lineage>
</organism>
<dbReference type="InterPro" id="IPR036291">
    <property type="entry name" value="NAD(P)-bd_dom_sf"/>
</dbReference>
<evidence type="ECO:0000313" key="2">
    <source>
        <dbReference type="Proteomes" id="UP000000939"/>
    </source>
</evidence>
<dbReference type="PANTHER" id="PTHR48079:SF6">
    <property type="entry name" value="NAD(P)-BINDING DOMAIN-CONTAINING PROTEIN-RELATED"/>
    <property type="match status" value="1"/>
</dbReference>
<keyword evidence="2" id="KW-1185">Reference proteome</keyword>
<dbReference type="GO" id="GO:0005737">
    <property type="term" value="C:cytoplasm"/>
    <property type="evidence" value="ECO:0007669"/>
    <property type="project" value="TreeGrafter"/>
</dbReference>
<dbReference type="RefSeq" id="WP_013134982.1">
    <property type="nucleotide sequence ID" value="NC_014166.1"/>
</dbReference>
<sequence length="246" mass="27491" precursor="true">MIKNSITVLGSGWLGFPLAQTLSKEFSIKLSTTSSSKFENLKDENIIPFIVDINNLSGDIDKFLSSDILIINIPSKNIDGFKELIKHILNSSIKKIVFISSISVLKDETSPLLEIENLFKKTNLKITILRFGGLIGYGRNPAKFFPNGKVVKDANTPVNMIHRDDCISIIGNVIKQDIFDETFNCAAPSHPTKKEFYTYCAKVSNLPVPTFDSGKNESNKKIVKSDLLVSKLNYKFIHGDLMKIVF</sequence>
<dbReference type="GO" id="GO:0004029">
    <property type="term" value="F:aldehyde dehydrogenase (NAD+) activity"/>
    <property type="evidence" value="ECO:0007669"/>
    <property type="project" value="TreeGrafter"/>
</dbReference>
<dbReference type="KEGG" id="ant:Arnit_1178"/>